<evidence type="ECO:0000256" key="3">
    <source>
        <dbReference type="ARBA" id="ARBA00022475"/>
    </source>
</evidence>
<organism evidence="11 12">
    <name type="scientific">Nitratireductor arenosus</name>
    <dbReference type="NCBI Taxonomy" id="2682096"/>
    <lineage>
        <taxon>Bacteria</taxon>
        <taxon>Pseudomonadati</taxon>
        <taxon>Pseudomonadota</taxon>
        <taxon>Alphaproteobacteria</taxon>
        <taxon>Hyphomicrobiales</taxon>
        <taxon>Phyllobacteriaceae</taxon>
        <taxon>Nitratireductor</taxon>
    </lineage>
</organism>
<dbReference type="PANTHER" id="PTHR38766:SF1">
    <property type="entry name" value="FLAGELLAR PROTEIN FLIO"/>
    <property type="match status" value="1"/>
</dbReference>
<feature type="transmembrane region" description="Helical" evidence="10">
    <location>
        <begin position="16"/>
        <end position="37"/>
    </location>
</feature>
<evidence type="ECO:0000256" key="1">
    <source>
        <dbReference type="ARBA" id="ARBA00004117"/>
    </source>
</evidence>
<comment type="subcellular location">
    <subcellularLocation>
        <location evidence="1">Bacterial flagellum basal body</location>
    </subcellularLocation>
    <subcellularLocation>
        <location evidence="2">Cell membrane</location>
    </subcellularLocation>
</comment>
<dbReference type="Pfam" id="PF04347">
    <property type="entry name" value="FliO"/>
    <property type="match status" value="1"/>
</dbReference>
<evidence type="ECO:0000256" key="5">
    <source>
        <dbReference type="ARBA" id="ARBA00022989"/>
    </source>
</evidence>
<proteinExistence type="inferred from homology"/>
<keyword evidence="12" id="KW-1185">Reference proteome</keyword>
<sequence>MTAWLEGMIGPQYAPLVGWVLLALVIIVIALIALRLLRGITAGTFIAGGRNRKARLAVMDATAIDTRRRLVLVRRDDVEHLILIGGANDIVVEQDIRMIHKSSRSITDEADAPPRQAPPPSPSVPEKSEPAPARPFSGLRGPERAATTPRPAAPPARPAASQPAPPGAKQAPAWRPAQPASAPRTQPAPARPATPAPAVAPVGAPAPKPEPKPAPAPAIHDDGDLDDALLRELNQSLGVETPKAHAKDGSLDDEMTKLLGELSRDHK</sequence>
<evidence type="ECO:0000256" key="7">
    <source>
        <dbReference type="ARBA" id="ARBA00023143"/>
    </source>
</evidence>
<dbReference type="EMBL" id="WPHG01000002">
    <property type="protein sequence ID" value="MVA97646.1"/>
    <property type="molecule type" value="Genomic_DNA"/>
</dbReference>
<evidence type="ECO:0000256" key="4">
    <source>
        <dbReference type="ARBA" id="ARBA00022692"/>
    </source>
</evidence>
<keyword evidence="4 10" id="KW-0812">Transmembrane</keyword>
<reference evidence="11 12" key="1">
    <citation type="submission" date="2019-12" db="EMBL/GenBank/DDBJ databases">
        <title>Nitratireductor arenosus sp. nov., Isolated from sea sand, Jeju island, South Korea.</title>
        <authorList>
            <person name="Kim W."/>
        </authorList>
    </citation>
    <scope>NUCLEOTIDE SEQUENCE [LARGE SCALE GENOMIC DNA]</scope>
    <source>
        <strain evidence="11 12">CAU 1489</strain>
    </source>
</reference>
<feature type="compositionally biased region" description="Pro residues" evidence="9">
    <location>
        <begin position="204"/>
        <end position="216"/>
    </location>
</feature>
<dbReference type="GO" id="GO:0005886">
    <property type="term" value="C:plasma membrane"/>
    <property type="evidence" value="ECO:0007669"/>
    <property type="project" value="UniProtKB-SubCell"/>
</dbReference>
<evidence type="ECO:0000256" key="6">
    <source>
        <dbReference type="ARBA" id="ARBA00023136"/>
    </source>
</evidence>
<evidence type="ECO:0000313" key="12">
    <source>
        <dbReference type="Proteomes" id="UP000463224"/>
    </source>
</evidence>
<comment type="similarity">
    <text evidence="8">Belongs to the FliO/MopB family.</text>
</comment>
<keyword evidence="3" id="KW-1003">Cell membrane</keyword>
<dbReference type="GO" id="GO:0044781">
    <property type="term" value="P:bacterial-type flagellum organization"/>
    <property type="evidence" value="ECO:0007669"/>
    <property type="project" value="InterPro"/>
</dbReference>
<evidence type="ECO:0000256" key="10">
    <source>
        <dbReference type="SAM" id="Phobius"/>
    </source>
</evidence>
<feature type="compositionally biased region" description="Low complexity" evidence="9">
    <location>
        <begin position="158"/>
        <end position="188"/>
    </location>
</feature>
<keyword evidence="5 10" id="KW-1133">Transmembrane helix</keyword>
<evidence type="ECO:0000256" key="9">
    <source>
        <dbReference type="SAM" id="MobiDB-lite"/>
    </source>
</evidence>
<dbReference type="PANTHER" id="PTHR38766">
    <property type="entry name" value="FLAGELLAR PROTEIN FLIO"/>
    <property type="match status" value="1"/>
</dbReference>
<name>A0A844QCA0_9HYPH</name>
<dbReference type="InterPro" id="IPR052205">
    <property type="entry name" value="FliO/MopB"/>
</dbReference>
<accession>A0A844QCA0</accession>
<evidence type="ECO:0000313" key="11">
    <source>
        <dbReference type="EMBL" id="MVA97646.1"/>
    </source>
</evidence>
<protein>
    <recommendedName>
        <fullName evidence="13">Flagellar biosynthesis protein FliO</fullName>
    </recommendedName>
</protein>
<evidence type="ECO:0008006" key="13">
    <source>
        <dbReference type="Google" id="ProtNLM"/>
    </source>
</evidence>
<keyword evidence="6 10" id="KW-0472">Membrane</keyword>
<dbReference type="Proteomes" id="UP000463224">
    <property type="component" value="Unassembled WGS sequence"/>
</dbReference>
<dbReference type="GO" id="GO:0009425">
    <property type="term" value="C:bacterial-type flagellum basal body"/>
    <property type="evidence" value="ECO:0007669"/>
    <property type="project" value="UniProtKB-SubCell"/>
</dbReference>
<gene>
    <name evidence="11" type="ORF">GN330_10355</name>
</gene>
<dbReference type="InterPro" id="IPR022781">
    <property type="entry name" value="Flagellar_biosynth_FliO"/>
</dbReference>
<feature type="region of interest" description="Disordered" evidence="9">
    <location>
        <begin position="104"/>
        <end position="225"/>
    </location>
</feature>
<evidence type="ECO:0000256" key="8">
    <source>
        <dbReference type="ARBA" id="ARBA00037937"/>
    </source>
</evidence>
<keyword evidence="7" id="KW-0975">Bacterial flagellum</keyword>
<dbReference type="AlphaFoldDB" id="A0A844QCA0"/>
<comment type="caution">
    <text evidence="11">The sequence shown here is derived from an EMBL/GenBank/DDBJ whole genome shotgun (WGS) entry which is preliminary data.</text>
</comment>
<evidence type="ECO:0000256" key="2">
    <source>
        <dbReference type="ARBA" id="ARBA00004236"/>
    </source>
</evidence>